<name>A0A844QDF0_9HYPH</name>
<dbReference type="InterPro" id="IPR018357">
    <property type="entry name" value="Hexapep_transf_CS"/>
</dbReference>
<dbReference type="Gene3D" id="2.160.10.10">
    <property type="entry name" value="Hexapeptide repeat proteins"/>
    <property type="match status" value="1"/>
</dbReference>
<organism evidence="6 7">
    <name type="scientific">Nitratireductor arenosus</name>
    <dbReference type="NCBI Taxonomy" id="2682096"/>
    <lineage>
        <taxon>Bacteria</taxon>
        <taxon>Pseudomonadati</taxon>
        <taxon>Pseudomonadota</taxon>
        <taxon>Alphaproteobacteria</taxon>
        <taxon>Hyphomicrobiales</taxon>
        <taxon>Phyllobacteriaceae</taxon>
        <taxon>Nitratireductor</taxon>
    </lineage>
</organism>
<dbReference type="InterPro" id="IPR051159">
    <property type="entry name" value="Hexapeptide_acetyltransf"/>
</dbReference>
<keyword evidence="2 6" id="KW-0808">Transferase</keyword>
<dbReference type="InterPro" id="IPR001451">
    <property type="entry name" value="Hexapep"/>
</dbReference>
<dbReference type="InterPro" id="IPR011004">
    <property type="entry name" value="Trimer_LpxA-like_sf"/>
</dbReference>
<dbReference type="SMART" id="SM01266">
    <property type="entry name" value="Mac"/>
    <property type="match status" value="1"/>
</dbReference>
<gene>
    <name evidence="6" type="ORF">GN330_08445</name>
</gene>
<keyword evidence="4" id="KW-0012">Acyltransferase</keyword>
<feature type="domain" description="Maltose/galactoside acetyltransferase" evidence="5">
    <location>
        <begin position="1"/>
        <end position="52"/>
    </location>
</feature>
<evidence type="ECO:0000256" key="1">
    <source>
        <dbReference type="ARBA" id="ARBA00007274"/>
    </source>
</evidence>
<comment type="caution">
    <text evidence="6">The sequence shown here is derived from an EMBL/GenBank/DDBJ whole genome shotgun (WGS) entry which is preliminary data.</text>
</comment>
<dbReference type="GO" id="GO:0016407">
    <property type="term" value="F:acetyltransferase activity"/>
    <property type="evidence" value="ECO:0007669"/>
    <property type="project" value="InterPro"/>
</dbReference>
<evidence type="ECO:0000256" key="2">
    <source>
        <dbReference type="ARBA" id="ARBA00022679"/>
    </source>
</evidence>
<dbReference type="CDD" id="cd03357">
    <property type="entry name" value="LbH_MAT_GAT"/>
    <property type="match status" value="1"/>
</dbReference>
<dbReference type="Pfam" id="PF12464">
    <property type="entry name" value="Mac"/>
    <property type="match status" value="1"/>
</dbReference>
<evidence type="ECO:0000256" key="3">
    <source>
        <dbReference type="ARBA" id="ARBA00022737"/>
    </source>
</evidence>
<dbReference type="GO" id="GO:0005829">
    <property type="term" value="C:cytosol"/>
    <property type="evidence" value="ECO:0007669"/>
    <property type="project" value="TreeGrafter"/>
</dbReference>
<proteinExistence type="inferred from homology"/>
<comment type="similarity">
    <text evidence="1">Belongs to the transferase hexapeptide repeat family.</text>
</comment>
<keyword evidence="7" id="KW-1185">Reference proteome</keyword>
<dbReference type="GO" id="GO:0008374">
    <property type="term" value="F:O-acyltransferase activity"/>
    <property type="evidence" value="ECO:0007669"/>
    <property type="project" value="TreeGrafter"/>
</dbReference>
<dbReference type="InterPro" id="IPR024688">
    <property type="entry name" value="Mac_dom"/>
</dbReference>
<dbReference type="PANTHER" id="PTHR23416:SF23">
    <property type="entry name" value="ACETYLTRANSFERASE C18B11.09C-RELATED"/>
    <property type="match status" value="1"/>
</dbReference>
<dbReference type="EMBL" id="WPHG01000002">
    <property type="protein sequence ID" value="MVA97275.1"/>
    <property type="molecule type" value="Genomic_DNA"/>
</dbReference>
<evidence type="ECO:0000256" key="4">
    <source>
        <dbReference type="ARBA" id="ARBA00023315"/>
    </source>
</evidence>
<keyword evidence="3" id="KW-0677">Repeat</keyword>
<reference evidence="6 7" key="1">
    <citation type="submission" date="2019-12" db="EMBL/GenBank/DDBJ databases">
        <title>Nitratireductor arenosus sp. nov., Isolated from sea sand, Jeju island, South Korea.</title>
        <authorList>
            <person name="Kim W."/>
        </authorList>
    </citation>
    <scope>NUCLEOTIDE SEQUENCE [LARGE SCALE GENOMIC DNA]</scope>
    <source>
        <strain evidence="6 7">CAU 1489</strain>
    </source>
</reference>
<evidence type="ECO:0000313" key="7">
    <source>
        <dbReference type="Proteomes" id="UP000463224"/>
    </source>
</evidence>
<dbReference type="Proteomes" id="UP000463224">
    <property type="component" value="Unassembled WGS sequence"/>
</dbReference>
<dbReference type="PROSITE" id="PS00101">
    <property type="entry name" value="HEXAPEP_TRANSFERASES"/>
    <property type="match status" value="1"/>
</dbReference>
<dbReference type="AlphaFoldDB" id="A0A844QDF0"/>
<evidence type="ECO:0000259" key="5">
    <source>
        <dbReference type="SMART" id="SM01266"/>
    </source>
</evidence>
<dbReference type="SUPFAM" id="SSF51161">
    <property type="entry name" value="Trimeric LpxA-like enzymes"/>
    <property type="match status" value="1"/>
</dbReference>
<dbReference type="PANTHER" id="PTHR23416">
    <property type="entry name" value="SIALIC ACID SYNTHASE-RELATED"/>
    <property type="match status" value="1"/>
</dbReference>
<protein>
    <submittedName>
        <fullName evidence="6">Sugar O-acetyltransferase</fullName>
    </submittedName>
</protein>
<dbReference type="Pfam" id="PF00132">
    <property type="entry name" value="Hexapep"/>
    <property type="match status" value="1"/>
</dbReference>
<evidence type="ECO:0000313" key="6">
    <source>
        <dbReference type="EMBL" id="MVA97275.1"/>
    </source>
</evidence>
<accession>A0A844QDF0</accession>
<sequence length="174" mass="17859">MQSGDWYRCVDPELDDLRAAARAAVHAHNTAHPGVRGALAPALGALFGRLGDNVMIEAPFHCAYGLNLFIGDRVYFNTGCVILDTARVTIGAGTMFGPSVHIYCADHHRDPVLRGQGLERALPVGIGSDVWVGGGAIILPGVTIGDGAIVGAGAVVTGDVAAGVTVAGNPARPR</sequence>